<evidence type="ECO:0000256" key="1">
    <source>
        <dbReference type="ARBA" id="ARBA00000085"/>
    </source>
</evidence>
<comment type="catalytic activity">
    <reaction evidence="1">
        <text>ATP + protein L-histidine = ADP + protein N-phospho-L-histidine.</text>
        <dbReference type="EC" id="2.7.13.3"/>
    </reaction>
</comment>
<evidence type="ECO:0000256" key="4">
    <source>
        <dbReference type="ARBA" id="ARBA00022553"/>
    </source>
</evidence>
<dbReference type="Gene3D" id="3.30.565.10">
    <property type="entry name" value="Histidine kinase-like ATPase, C-terminal domain"/>
    <property type="match status" value="1"/>
</dbReference>
<dbReference type="SUPFAM" id="SSF55874">
    <property type="entry name" value="ATPase domain of HSP90 chaperone/DNA topoisomerase II/histidine kinase"/>
    <property type="match status" value="1"/>
</dbReference>
<dbReference type="PROSITE" id="PS50110">
    <property type="entry name" value="RESPONSE_REGULATORY"/>
    <property type="match status" value="1"/>
</dbReference>
<evidence type="ECO:0000256" key="7">
    <source>
        <dbReference type="ARBA" id="ARBA00022777"/>
    </source>
</evidence>
<feature type="domain" description="Histidine kinase" evidence="14">
    <location>
        <begin position="595"/>
        <end position="817"/>
    </location>
</feature>
<dbReference type="InterPro" id="IPR001789">
    <property type="entry name" value="Sig_transdc_resp-reg_receiver"/>
</dbReference>
<dbReference type="InterPro" id="IPR003018">
    <property type="entry name" value="GAF"/>
</dbReference>
<evidence type="ECO:0000256" key="10">
    <source>
        <dbReference type="ARBA" id="ARBA00064003"/>
    </source>
</evidence>
<dbReference type="CDD" id="cd17546">
    <property type="entry name" value="REC_hyHK_CKI1_RcsC-like"/>
    <property type="match status" value="1"/>
</dbReference>
<sequence length="974" mass="107545">MPTHLSSTENRHDQEYPSRENALHDILMNAPIGFSTATPGGKLLSANPALARMLGYDSPEDLIASDPDIAVRLHAATTEEHSKIADGPQNDNAREFRVARKDGTIIWVSGKTGILRDAEGRISHTQSFTTDITDRKRMEAELEAREKNTSMLVGSLPGMAFRRRNDAELDMEYVSDGCLGLTGYSAEELLHSKRLSFTDLILPEYRHDVRKKWTEGIQKLAPVQLEFEIMTADGQPKWVWEVGIPVQGQNGGIGTLEGLIVDITPRKLAEKNSLLREKALELAAVTSLELLLEPDLEQSMPRVLARLGQGTDTDRVYVFKNQPRTESDTVLTSQLYEWARPGIPTQIDNPNLQNLPMNDLTPRWLAEMRAGRSIRGLVRDFPADEKQILEPQGIISILVVPIQLHGTLWGFLGFDSVRAPRPWTPIEEHVLNIVSASLGAAIARRQAQEELASSNRTLMTILDSLPVDVYVADLTSYRILFMNQYIKDSFGRDCTGELCHEAFNHESTPCGHCTNGRLLDEHGRTQGVIAWECFNPVTGKWYRNFDQVIPWTDGRLVRIEIAMDLSDRKRAEEEILRARDLAEAANCAKSEFLANMSHEIRTPLNGVMGMLQLLQLTKLDPIQEDYTDTAIHSCNRLVRLLTDILDLSRIEAGKLSIQSAPLELSEVLRQTGDLFSPTAREKGLALRFRIDQSIPRQLLGDATRLQQVLGNMVGNSLKFTPAGSVTVEASLLPALHDGQCRVLFSVADSGIGIPDDKLGSLFQPFSQVTEGFTRSYQGAGLGLSICKRLVSFMGGNISVISELAVGTTMYFSVTFAMGAEKAESVPARESFFAPALDGLSVLMAEDDHFSGILGVKLLGAFGATVKHVQNGKQALEALANEPFDLVLMDVQMPVMDGVEATRSIRLGLVGDQVKNIPIIAMTSYAMDGDREKFLDAGMNAYVAKPVDIKDLMHAISQMLLREGAKKPIKTKTGP</sequence>
<feature type="domain" description="Phytochrome chromophore attachment site" evidence="13">
    <location>
        <begin position="295"/>
        <end position="437"/>
    </location>
</feature>
<feature type="domain" description="PAS" evidence="16">
    <location>
        <begin position="145"/>
        <end position="220"/>
    </location>
</feature>
<dbReference type="SUPFAM" id="SSF47384">
    <property type="entry name" value="Homodimeric domain of signal transducing histidine kinase"/>
    <property type="match status" value="1"/>
</dbReference>
<dbReference type="InterPro" id="IPR036097">
    <property type="entry name" value="HisK_dim/P_sf"/>
</dbReference>
<dbReference type="CDD" id="cd00130">
    <property type="entry name" value="PAS"/>
    <property type="match status" value="2"/>
</dbReference>
<dbReference type="InterPro" id="IPR035965">
    <property type="entry name" value="PAS-like_dom_sf"/>
</dbReference>
<proteinExistence type="inferred from homology"/>
<dbReference type="CDD" id="cd00082">
    <property type="entry name" value="HisKA"/>
    <property type="match status" value="1"/>
</dbReference>
<dbReference type="SMART" id="SM00086">
    <property type="entry name" value="PAC"/>
    <property type="match status" value="2"/>
</dbReference>
<dbReference type="SUPFAM" id="SSF55781">
    <property type="entry name" value="GAF domain-like"/>
    <property type="match status" value="1"/>
</dbReference>
<evidence type="ECO:0000256" key="5">
    <source>
        <dbReference type="ARBA" id="ARBA00022679"/>
    </source>
</evidence>
<feature type="domain" description="PAC" evidence="17">
    <location>
        <begin position="223"/>
        <end position="275"/>
    </location>
</feature>
<dbReference type="PROSITE" id="PS50046">
    <property type="entry name" value="PHYTOCHROME_2"/>
    <property type="match status" value="1"/>
</dbReference>
<keyword evidence="8" id="KW-0067">ATP-binding</keyword>
<dbReference type="Gene3D" id="1.10.287.130">
    <property type="match status" value="1"/>
</dbReference>
<dbReference type="SUPFAM" id="SSF52172">
    <property type="entry name" value="CheY-like"/>
    <property type="match status" value="1"/>
</dbReference>
<dbReference type="GO" id="GO:0000155">
    <property type="term" value="F:phosphorelay sensor kinase activity"/>
    <property type="evidence" value="ECO:0007669"/>
    <property type="project" value="InterPro"/>
</dbReference>
<dbReference type="InterPro" id="IPR004358">
    <property type="entry name" value="Sig_transdc_His_kin-like_C"/>
</dbReference>
<dbReference type="AlphaFoldDB" id="A0A1I3TZ51"/>
<evidence type="ECO:0000259" key="13">
    <source>
        <dbReference type="PROSITE" id="PS50046"/>
    </source>
</evidence>
<dbReference type="SMART" id="SM00387">
    <property type="entry name" value="HATPase_c"/>
    <property type="match status" value="1"/>
</dbReference>
<dbReference type="FunFam" id="1.10.287.130:FF:000002">
    <property type="entry name" value="Two-component osmosensing histidine kinase"/>
    <property type="match status" value="1"/>
</dbReference>
<evidence type="ECO:0000256" key="11">
    <source>
        <dbReference type="ARBA" id="ARBA00068150"/>
    </source>
</evidence>
<evidence type="ECO:0000313" key="19">
    <source>
        <dbReference type="Proteomes" id="UP000198635"/>
    </source>
</evidence>
<dbReference type="NCBIfam" id="TIGR00229">
    <property type="entry name" value="sensory_box"/>
    <property type="match status" value="2"/>
</dbReference>
<dbReference type="SMART" id="SM00448">
    <property type="entry name" value="REC"/>
    <property type="match status" value="1"/>
</dbReference>
<evidence type="ECO:0000256" key="2">
    <source>
        <dbReference type="ARBA" id="ARBA00006402"/>
    </source>
</evidence>
<name>A0A1I3TZ51_9BACT</name>
<dbReference type="SMART" id="SM00091">
    <property type="entry name" value="PAS"/>
    <property type="match status" value="2"/>
</dbReference>
<evidence type="ECO:0000313" key="18">
    <source>
        <dbReference type="EMBL" id="SFJ74807.1"/>
    </source>
</evidence>
<dbReference type="EC" id="2.7.13.3" evidence="3"/>
<feature type="domain" description="Response regulatory" evidence="15">
    <location>
        <begin position="840"/>
        <end position="959"/>
    </location>
</feature>
<dbReference type="Pfam" id="PF02518">
    <property type="entry name" value="HATPase_c"/>
    <property type="match status" value="1"/>
</dbReference>
<dbReference type="InterPro" id="IPR003661">
    <property type="entry name" value="HisK_dim/P_dom"/>
</dbReference>
<dbReference type="InterPro" id="IPR003594">
    <property type="entry name" value="HATPase_dom"/>
</dbReference>
<dbReference type="InterPro" id="IPR000014">
    <property type="entry name" value="PAS"/>
</dbReference>
<feature type="domain" description="PAC" evidence="17">
    <location>
        <begin position="92"/>
        <end position="144"/>
    </location>
</feature>
<dbReference type="CDD" id="cd16922">
    <property type="entry name" value="HATPase_EvgS-ArcB-TorS-like"/>
    <property type="match status" value="1"/>
</dbReference>
<dbReference type="PROSITE" id="PS50113">
    <property type="entry name" value="PAC"/>
    <property type="match status" value="2"/>
</dbReference>
<dbReference type="RefSeq" id="WP_092373983.1">
    <property type="nucleotide sequence ID" value="NZ_FORX01000006.1"/>
</dbReference>
<dbReference type="InterPro" id="IPR016132">
    <property type="entry name" value="Phyto_chromo_attachment"/>
</dbReference>
<evidence type="ECO:0000259" key="14">
    <source>
        <dbReference type="PROSITE" id="PS50109"/>
    </source>
</evidence>
<reference evidence="19" key="1">
    <citation type="submission" date="2016-10" db="EMBL/GenBank/DDBJ databases">
        <authorList>
            <person name="Varghese N."/>
            <person name="Submissions S."/>
        </authorList>
    </citation>
    <scope>NUCLEOTIDE SEQUENCE [LARGE SCALE GENOMIC DNA]</scope>
    <source>
        <strain evidence="19">DSM 5918</strain>
    </source>
</reference>
<dbReference type="SMART" id="SM00065">
    <property type="entry name" value="GAF"/>
    <property type="match status" value="1"/>
</dbReference>
<dbReference type="FunFam" id="3.30.565.10:FF:000010">
    <property type="entry name" value="Sensor histidine kinase RcsC"/>
    <property type="match status" value="1"/>
</dbReference>
<dbReference type="PROSITE" id="PS50112">
    <property type="entry name" value="PAS"/>
    <property type="match status" value="1"/>
</dbReference>
<dbReference type="SUPFAM" id="SSF55785">
    <property type="entry name" value="PYP-like sensor domain (PAS domain)"/>
    <property type="match status" value="3"/>
</dbReference>
<dbReference type="Gene3D" id="3.40.50.2300">
    <property type="match status" value="1"/>
</dbReference>
<evidence type="ECO:0000256" key="12">
    <source>
        <dbReference type="PROSITE-ProRule" id="PRU00169"/>
    </source>
</evidence>
<comment type="similarity">
    <text evidence="2">In the N-terminal section; belongs to the phytochrome family.</text>
</comment>
<dbReference type="Pfam" id="PF01590">
    <property type="entry name" value="GAF"/>
    <property type="match status" value="1"/>
</dbReference>
<dbReference type="STRING" id="52560.SAMN04488082_106122"/>
<evidence type="ECO:0000256" key="8">
    <source>
        <dbReference type="ARBA" id="ARBA00022840"/>
    </source>
</evidence>
<gene>
    <name evidence="18" type="ORF">SAMN04488082_106122</name>
</gene>
<keyword evidence="4 12" id="KW-0597">Phosphoprotein</keyword>
<dbReference type="InterPro" id="IPR001610">
    <property type="entry name" value="PAC"/>
</dbReference>
<organism evidence="18 19">
    <name type="scientific">Desulfomicrobium apsheronum</name>
    <dbReference type="NCBI Taxonomy" id="52560"/>
    <lineage>
        <taxon>Bacteria</taxon>
        <taxon>Pseudomonadati</taxon>
        <taxon>Thermodesulfobacteriota</taxon>
        <taxon>Desulfovibrionia</taxon>
        <taxon>Desulfovibrionales</taxon>
        <taxon>Desulfomicrobiaceae</taxon>
        <taxon>Desulfomicrobium</taxon>
    </lineage>
</organism>
<feature type="modified residue" description="4-aspartylphosphate" evidence="12">
    <location>
        <position position="889"/>
    </location>
</feature>
<evidence type="ECO:0000259" key="17">
    <source>
        <dbReference type="PROSITE" id="PS50113"/>
    </source>
</evidence>
<dbReference type="OrthoDB" id="459598at2"/>
<dbReference type="PANTHER" id="PTHR45339">
    <property type="entry name" value="HYBRID SIGNAL TRANSDUCTION HISTIDINE KINASE J"/>
    <property type="match status" value="1"/>
</dbReference>
<dbReference type="InterPro" id="IPR005467">
    <property type="entry name" value="His_kinase_dom"/>
</dbReference>
<comment type="subunit">
    <text evidence="10">At low DSF concentrations, interacts with RpfF.</text>
</comment>
<dbReference type="Proteomes" id="UP000198635">
    <property type="component" value="Unassembled WGS sequence"/>
</dbReference>
<evidence type="ECO:0000256" key="3">
    <source>
        <dbReference type="ARBA" id="ARBA00012438"/>
    </source>
</evidence>
<dbReference type="PRINTS" id="PR00344">
    <property type="entry name" value="BCTRLSENSOR"/>
</dbReference>
<dbReference type="GO" id="GO:0005524">
    <property type="term" value="F:ATP binding"/>
    <property type="evidence" value="ECO:0007669"/>
    <property type="project" value="UniProtKB-KW"/>
</dbReference>
<dbReference type="PROSITE" id="PS50109">
    <property type="entry name" value="HIS_KIN"/>
    <property type="match status" value="1"/>
</dbReference>
<protein>
    <recommendedName>
        <fullName evidence="11">Sensory/regulatory protein RpfC</fullName>
        <ecNumber evidence="3">2.7.13.3</ecNumber>
    </recommendedName>
</protein>
<dbReference type="EMBL" id="FORX01000006">
    <property type="protein sequence ID" value="SFJ74807.1"/>
    <property type="molecule type" value="Genomic_DNA"/>
</dbReference>
<dbReference type="PANTHER" id="PTHR45339:SF3">
    <property type="entry name" value="HISTIDINE KINASE"/>
    <property type="match status" value="1"/>
</dbReference>
<keyword evidence="7" id="KW-0418">Kinase</keyword>
<dbReference type="Gene3D" id="3.30.450.40">
    <property type="match status" value="1"/>
</dbReference>
<dbReference type="Pfam" id="PF08447">
    <property type="entry name" value="PAS_3"/>
    <property type="match status" value="2"/>
</dbReference>
<dbReference type="Pfam" id="PF00512">
    <property type="entry name" value="HisKA"/>
    <property type="match status" value="1"/>
</dbReference>
<keyword evidence="5" id="KW-0808">Transferase</keyword>
<dbReference type="InterPro" id="IPR013655">
    <property type="entry name" value="PAS_fold_3"/>
</dbReference>
<keyword evidence="6" id="KW-0547">Nucleotide-binding</keyword>
<accession>A0A1I3TZ51</accession>
<dbReference type="InterPro" id="IPR011006">
    <property type="entry name" value="CheY-like_superfamily"/>
</dbReference>
<evidence type="ECO:0000256" key="6">
    <source>
        <dbReference type="ARBA" id="ARBA00022741"/>
    </source>
</evidence>
<dbReference type="Gene3D" id="3.30.450.20">
    <property type="entry name" value="PAS domain"/>
    <property type="match status" value="3"/>
</dbReference>
<keyword evidence="9" id="KW-0902">Two-component regulatory system</keyword>
<evidence type="ECO:0000259" key="16">
    <source>
        <dbReference type="PROSITE" id="PS50112"/>
    </source>
</evidence>
<dbReference type="InterPro" id="IPR029016">
    <property type="entry name" value="GAF-like_dom_sf"/>
</dbReference>
<dbReference type="Pfam" id="PF00072">
    <property type="entry name" value="Response_reg"/>
    <property type="match status" value="1"/>
</dbReference>
<evidence type="ECO:0000256" key="9">
    <source>
        <dbReference type="ARBA" id="ARBA00023012"/>
    </source>
</evidence>
<dbReference type="SMART" id="SM00388">
    <property type="entry name" value="HisKA"/>
    <property type="match status" value="1"/>
</dbReference>
<dbReference type="InterPro" id="IPR036890">
    <property type="entry name" value="HATPase_C_sf"/>
</dbReference>
<keyword evidence="19" id="KW-1185">Reference proteome</keyword>
<evidence type="ECO:0000259" key="15">
    <source>
        <dbReference type="PROSITE" id="PS50110"/>
    </source>
</evidence>
<dbReference type="InterPro" id="IPR000700">
    <property type="entry name" value="PAS-assoc_C"/>
</dbReference>